<gene>
    <name evidence="4" type="ORF">IFJ75_07245</name>
</gene>
<dbReference type="GO" id="GO:0000160">
    <property type="term" value="P:phosphorelay signal transduction system"/>
    <property type="evidence" value="ECO:0007669"/>
    <property type="project" value="InterPro"/>
</dbReference>
<dbReference type="SUPFAM" id="SSF52172">
    <property type="entry name" value="CheY-like"/>
    <property type="match status" value="1"/>
</dbReference>
<evidence type="ECO:0000313" key="4">
    <source>
        <dbReference type="EMBL" id="QTC92651.1"/>
    </source>
</evidence>
<dbReference type="PROSITE" id="PS50110">
    <property type="entry name" value="RESPONSE_REGULATORY"/>
    <property type="match status" value="1"/>
</dbReference>
<accession>A0A975GWH3</accession>
<evidence type="ECO:0000256" key="2">
    <source>
        <dbReference type="PROSITE-ProRule" id="PRU00169"/>
    </source>
</evidence>
<feature type="domain" description="Response regulatory" evidence="3">
    <location>
        <begin position="8"/>
        <end position="120"/>
    </location>
</feature>
<dbReference type="Proteomes" id="UP000663918">
    <property type="component" value="Chromosome"/>
</dbReference>
<dbReference type="InterPro" id="IPR011006">
    <property type="entry name" value="CheY-like_superfamily"/>
</dbReference>
<dbReference type="PANTHER" id="PTHR44591:SF3">
    <property type="entry name" value="RESPONSE REGULATORY DOMAIN-CONTAINING PROTEIN"/>
    <property type="match status" value="1"/>
</dbReference>
<dbReference type="InterPro" id="IPR001789">
    <property type="entry name" value="Sig_transdc_resp-reg_receiver"/>
</dbReference>
<dbReference type="Pfam" id="PF00072">
    <property type="entry name" value="Response_reg"/>
    <property type="match status" value="1"/>
</dbReference>
<keyword evidence="1 2" id="KW-0597">Phosphoprotein</keyword>
<dbReference type="SMART" id="SM00448">
    <property type="entry name" value="REC"/>
    <property type="match status" value="1"/>
</dbReference>
<keyword evidence="5" id="KW-1185">Reference proteome</keyword>
<dbReference type="Gene3D" id="3.40.50.2300">
    <property type="match status" value="1"/>
</dbReference>
<sequence>MADTPDLRVMIVEDQAILAMELELVLTDAGCDVVGCAMDREGAFAIGDRERPDLALVDVNLLDGMTGPQIAHRLVQEYGTAVVFLTANPEQIPEGFAGALGAVSKPFDEMTIRAVVAFARQFIFHKTVGQAPRRFRLAPWLKTPPRDIAPH</sequence>
<dbReference type="InterPro" id="IPR050595">
    <property type="entry name" value="Bact_response_regulator"/>
</dbReference>
<dbReference type="AlphaFoldDB" id="A0A975GWH3"/>
<dbReference type="RefSeq" id="WP_207931931.1">
    <property type="nucleotide sequence ID" value="NZ_CP062222.1"/>
</dbReference>
<dbReference type="EMBL" id="CP062222">
    <property type="protein sequence ID" value="QTC92651.1"/>
    <property type="molecule type" value="Genomic_DNA"/>
</dbReference>
<feature type="modified residue" description="4-aspartylphosphate" evidence="2">
    <location>
        <position position="58"/>
    </location>
</feature>
<dbReference type="PANTHER" id="PTHR44591">
    <property type="entry name" value="STRESS RESPONSE REGULATOR PROTEIN 1"/>
    <property type="match status" value="1"/>
</dbReference>
<organism evidence="4 5">
    <name type="scientific">Brevundimonas goettingensis</name>
    <dbReference type="NCBI Taxonomy" id="2774190"/>
    <lineage>
        <taxon>Bacteria</taxon>
        <taxon>Pseudomonadati</taxon>
        <taxon>Pseudomonadota</taxon>
        <taxon>Alphaproteobacteria</taxon>
        <taxon>Caulobacterales</taxon>
        <taxon>Caulobacteraceae</taxon>
        <taxon>Brevundimonas</taxon>
    </lineage>
</organism>
<evidence type="ECO:0000313" key="5">
    <source>
        <dbReference type="Proteomes" id="UP000663918"/>
    </source>
</evidence>
<evidence type="ECO:0000256" key="1">
    <source>
        <dbReference type="ARBA" id="ARBA00022553"/>
    </source>
</evidence>
<protein>
    <submittedName>
        <fullName evidence="4">Response regulator</fullName>
    </submittedName>
</protein>
<evidence type="ECO:0000259" key="3">
    <source>
        <dbReference type="PROSITE" id="PS50110"/>
    </source>
</evidence>
<name>A0A975GWH3_9CAUL</name>
<proteinExistence type="predicted"/>
<reference evidence="4" key="1">
    <citation type="submission" date="2020-09" db="EMBL/GenBank/DDBJ databases">
        <title>Brevundimonas sp. LVF2 isolated from a puddle in Goettingen, Germany.</title>
        <authorList>
            <person name="Friedrich I."/>
            <person name="Klassen A."/>
            <person name="Hannes N."/>
            <person name="Schneider D."/>
            <person name="Hertel R."/>
            <person name="Daniel R."/>
        </authorList>
    </citation>
    <scope>NUCLEOTIDE SEQUENCE</scope>
    <source>
        <strain evidence="4">LVF2</strain>
    </source>
</reference>
<dbReference type="KEGG" id="bgoe:IFJ75_07245"/>